<protein>
    <recommendedName>
        <fullName evidence="3">F-box domain-containing protein</fullName>
    </recommendedName>
</protein>
<evidence type="ECO:0000313" key="2">
    <source>
        <dbReference type="Proteomes" id="UP000775547"/>
    </source>
</evidence>
<proteinExistence type="predicted"/>
<dbReference type="OrthoDB" id="3071370at2759"/>
<evidence type="ECO:0008006" key="3">
    <source>
        <dbReference type="Google" id="ProtNLM"/>
    </source>
</evidence>
<evidence type="ECO:0000313" key="1">
    <source>
        <dbReference type="EMBL" id="KAG5643205.1"/>
    </source>
</evidence>
<organism evidence="1 2">
    <name type="scientific">Asterophora parasitica</name>
    <dbReference type="NCBI Taxonomy" id="117018"/>
    <lineage>
        <taxon>Eukaryota</taxon>
        <taxon>Fungi</taxon>
        <taxon>Dikarya</taxon>
        <taxon>Basidiomycota</taxon>
        <taxon>Agaricomycotina</taxon>
        <taxon>Agaricomycetes</taxon>
        <taxon>Agaricomycetidae</taxon>
        <taxon>Agaricales</taxon>
        <taxon>Tricholomatineae</taxon>
        <taxon>Lyophyllaceae</taxon>
        <taxon>Asterophora</taxon>
    </lineage>
</organism>
<keyword evidence="2" id="KW-1185">Reference proteome</keyword>
<dbReference type="EMBL" id="JABCKV010000128">
    <property type="protein sequence ID" value="KAG5643205.1"/>
    <property type="molecule type" value="Genomic_DNA"/>
</dbReference>
<gene>
    <name evidence="1" type="ORF">DXG03_001369</name>
</gene>
<sequence length="380" mass="43107">MDSELEAPRLRFPQELINHIIADVGDRKALLQCSLVAPSFREPALKELLRVLEVDCTSLPRVRKLFTLIPHAASFVRSLKYTLSEVMLTETGIACAATVFNELQFVQAVTLKAGRGFRSIPDTLLDAAFRIIHLHSYHNLRLEGFGFRAKDLESSSHLRRLELLEAYEIKLIPGEDLSTTTAGSPDIMRIRSSSAKPSIFDVSIGLQPAESQEHELDIPIGTFEGLQKMGMSECLQRHDMRFTNNNLAHTEHLQFSHTNHNILRHITVGPIAWGIPLQVQRICDGFESITIQNQLAEVTLQLYPGVTIRSNGRGDAYREHWKRIDMLLMRKRHSDMLKRVSVHIVRCRGSRRIPRVAKFMETLLPQLYASGIFVQNALTM</sequence>
<accession>A0A9P7G5K3</accession>
<comment type="caution">
    <text evidence="1">The sequence shown here is derived from an EMBL/GenBank/DDBJ whole genome shotgun (WGS) entry which is preliminary data.</text>
</comment>
<dbReference type="AlphaFoldDB" id="A0A9P7G5K3"/>
<reference evidence="1" key="2">
    <citation type="submission" date="2021-10" db="EMBL/GenBank/DDBJ databases">
        <title>Phylogenomics reveals ancestral predisposition of the termite-cultivated fungus Termitomyces towards a domesticated lifestyle.</title>
        <authorList>
            <person name="Auxier B."/>
            <person name="Grum-Grzhimaylo A."/>
            <person name="Cardenas M.E."/>
            <person name="Lodge J.D."/>
            <person name="Laessoe T."/>
            <person name="Pedersen O."/>
            <person name="Smith M.E."/>
            <person name="Kuyper T.W."/>
            <person name="Franco-Molano E.A."/>
            <person name="Baroni T.J."/>
            <person name="Aanen D.K."/>
        </authorList>
    </citation>
    <scope>NUCLEOTIDE SEQUENCE</scope>
    <source>
        <strain evidence="1">AP01</strain>
        <tissue evidence="1">Mycelium</tissue>
    </source>
</reference>
<dbReference type="Proteomes" id="UP000775547">
    <property type="component" value="Unassembled WGS sequence"/>
</dbReference>
<name>A0A9P7G5K3_9AGAR</name>
<reference evidence="1" key="1">
    <citation type="submission" date="2020-07" db="EMBL/GenBank/DDBJ databases">
        <authorList>
            <person name="Nieuwenhuis M."/>
            <person name="Van De Peppel L.J.J."/>
        </authorList>
    </citation>
    <scope>NUCLEOTIDE SEQUENCE</scope>
    <source>
        <strain evidence="1">AP01</strain>
        <tissue evidence="1">Mycelium</tissue>
    </source>
</reference>